<protein>
    <submittedName>
        <fullName evidence="2">Uncharacterized protein</fullName>
    </submittedName>
</protein>
<dbReference type="EMBL" id="PZQS01000001">
    <property type="protein sequence ID" value="PVD38426.1"/>
    <property type="molecule type" value="Genomic_DNA"/>
</dbReference>
<name>A0A2T7PYC2_POMCA</name>
<evidence type="ECO:0000313" key="3">
    <source>
        <dbReference type="Proteomes" id="UP000245119"/>
    </source>
</evidence>
<evidence type="ECO:0000313" key="2">
    <source>
        <dbReference type="EMBL" id="PVD38426.1"/>
    </source>
</evidence>
<sequence>MHYRKLRCGGGRAPWAGESNQGRQPTGAAGSHGPCICCRARADNSGREYVEGAFRQSGHNPSVTSGDKRRLRRAHSASRSNGSCRCRRGVARSYGTPKRHHRQPEALLKSHLALIVHIDHAAYAGKTS</sequence>
<organism evidence="2 3">
    <name type="scientific">Pomacea canaliculata</name>
    <name type="common">Golden apple snail</name>
    <dbReference type="NCBI Taxonomy" id="400727"/>
    <lineage>
        <taxon>Eukaryota</taxon>
        <taxon>Metazoa</taxon>
        <taxon>Spiralia</taxon>
        <taxon>Lophotrochozoa</taxon>
        <taxon>Mollusca</taxon>
        <taxon>Gastropoda</taxon>
        <taxon>Caenogastropoda</taxon>
        <taxon>Architaenioglossa</taxon>
        <taxon>Ampullarioidea</taxon>
        <taxon>Ampullariidae</taxon>
        <taxon>Pomacea</taxon>
    </lineage>
</organism>
<keyword evidence="3" id="KW-1185">Reference proteome</keyword>
<gene>
    <name evidence="2" type="ORF">C0Q70_01041</name>
</gene>
<dbReference type="Proteomes" id="UP000245119">
    <property type="component" value="Linkage Group LG1"/>
</dbReference>
<feature type="region of interest" description="Disordered" evidence="1">
    <location>
        <begin position="53"/>
        <end position="103"/>
    </location>
</feature>
<reference evidence="2 3" key="1">
    <citation type="submission" date="2018-04" db="EMBL/GenBank/DDBJ databases">
        <title>The genome of golden apple snail Pomacea canaliculata provides insight into stress tolerance and invasive adaptation.</title>
        <authorList>
            <person name="Liu C."/>
            <person name="Liu B."/>
            <person name="Ren Y."/>
            <person name="Zhang Y."/>
            <person name="Wang H."/>
            <person name="Li S."/>
            <person name="Jiang F."/>
            <person name="Yin L."/>
            <person name="Zhang G."/>
            <person name="Qian W."/>
            <person name="Fan W."/>
        </authorList>
    </citation>
    <scope>NUCLEOTIDE SEQUENCE [LARGE SCALE GENOMIC DNA]</scope>
    <source>
        <strain evidence="2">SZHN2017</strain>
        <tissue evidence="2">Muscle</tissue>
    </source>
</reference>
<dbReference type="AlphaFoldDB" id="A0A2T7PYC2"/>
<proteinExistence type="predicted"/>
<feature type="region of interest" description="Disordered" evidence="1">
    <location>
        <begin position="1"/>
        <end position="32"/>
    </location>
</feature>
<comment type="caution">
    <text evidence="2">The sequence shown here is derived from an EMBL/GenBank/DDBJ whole genome shotgun (WGS) entry which is preliminary data.</text>
</comment>
<evidence type="ECO:0000256" key="1">
    <source>
        <dbReference type="SAM" id="MobiDB-lite"/>
    </source>
</evidence>
<accession>A0A2T7PYC2</accession>